<dbReference type="Proteomes" id="UP001500665">
    <property type="component" value="Unassembled WGS sequence"/>
</dbReference>
<keyword evidence="2" id="KW-1185">Reference proteome</keyword>
<accession>A0ABN1RK51</accession>
<comment type="caution">
    <text evidence="1">The sequence shown here is derived from an EMBL/GenBank/DDBJ whole genome shotgun (WGS) entry which is preliminary data.</text>
</comment>
<dbReference type="EMBL" id="BAAAHH010000021">
    <property type="protein sequence ID" value="GAA0958786.1"/>
    <property type="molecule type" value="Genomic_DNA"/>
</dbReference>
<protein>
    <submittedName>
        <fullName evidence="1">Uncharacterized protein</fullName>
    </submittedName>
</protein>
<name>A0ABN1RK51_9ACTN</name>
<gene>
    <name evidence="1" type="ORF">GCM10009550_47830</name>
</gene>
<organism evidence="1 2">
    <name type="scientific">Actinocorallia libanotica</name>
    <dbReference type="NCBI Taxonomy" id="46162"/>
    <lineage>
        <taxon>Bacteria</taxon>
        <taxon>Bacillati</taxon>
        <taxon>Actinomycetota</taxon>
        <taxon>Actinomycetes</taxon>
        <taxon>Streptosporangiales</taxon>
        <taxon>Thermomonosporaceae</taxon>
        <taxon>Actinocorallia</taxon>
    </lineage>
</organism>
<evidence type="ECO:0000313" key="1">
    <source>
        <dbReference type="EMBL" id="GAA0958786.1"/>
    </source>
</evidence>
<evidence type="ECO:0000313" key="2">
    <source>
        <dbReference type="Proteomes" id="UP001500665"/>
    </source>
</evidence>
<proteinExistence type="predicted"/>
<reference evidence="1 2" key="1">
    <citation type="journal article" date="2019" name="Int. J. Syst. Evol. Microbiol.">
        <title>The Global Catalogue of Microorganisms (GCM) 10K type strain sequencing project: providing services to taxonomists for standard genome sequencing and annotation.</title>
        <authorList>
            <consortium name="The Broad Institute Genomics Platform"/>
            <consortium name="The Broad Institute Genome Sequencing Center for Infectious Disease"/>
            <person name="Wu L."/>
            <person name="Ma J."/>
        </authorList>
    </citation>
    <scope>NUCLEOTIDE SEQUENCE [LARGE SCALE GENOMIC DNA]</scope>
    <source>
        <strain evidence="1 2">JCM 10696</strain>
    </source>
</reference>
<sequence length="74" mass="7611">MVIISPAIPSETAKPAPIPVSRPIGRISVVTIEKMPSVTVTTAGHPDDGDRRGRPALPGGCAVAVLVEIMNSVL</sequence>